<dbReference type="InterPro" id="IPR029063">
    <property type="entry name" value="SAM-dependent_MTases_sf"/>
</dbReference>
<keyword evidence="3" id="KW-1185">Reference proteome</keyword>
<dbReference type="Proteomes" id="UP001629744">
    <property type="component" value="Unassembled WGS sequence"/>
</dbReference>
<dbReference type="PANTHER" id="PTHR43861:SF1">
    <property type="entry name" value="TRANS-ACONITATE 2-METHYLTRANSFERASE"/>
    <property type="match status" value="1"/>
</dbReference>
<keyword evidence="2" id="KW-0489">Methyltransferase</keyword>
<reference evidence="2 3" key="1">
    <citation type="submission" date="2023-11" db="EMBL/GenBank/DDBJ databases">
        <authorList>
            <person name="Val-Calvo J."/>
            <person name="Scortti M."/>
            <person name="Vazquez-Boland J."/>
        </authorList>
    </citation>
    <scope>NUCLEOTIDE SEQUENCE [LARGE SCALE GENOMIC DNA]</scope>
    <source>
        <strain evidence="2 3">DSM 46662</strain>
    </source>
</reference>
<dbReference type="Gene3D" id="3.40.50.150">
    <property type="entry name" value="Vaccinia Virus protein VP39"/>
    <property type="match status" value="1"/>
</dbReference>
<comment type="caution">
    <text evidence="2">The sequence shown here is derived from an EMBL/GenBank/DDBJ whole genome shotgun (WGS) entry which is preliminary data.</text>
</comment>
<sequence>MSVTRARSRAYADAMADWDGERYAQVSDLQRAMATRAIEGLDLHPDDHLLDVGCGDGYVTRLLAARLTAGYAVGVDASPRMITKAATSGAGGRAWFLIADARHLPLRSRFDVVVSFNALHWVPEQRQTLASIADVTRPGGRVLVQVVCAGERPSLESVAMDVARSPRWADRFAGFDAPFVHVDPGGYRALAASAGLTVTDLSVQDENWDFGSRDAFAAWCTAGSGAWTGHLSPADRPRFVDDWVRAYEDVSGRAGLFRYMQMRASLTPTGG</sequence>
<dbReference type="SUPFAM" id="SSF53335">
    <property type="entry name" value="S-adenosyl-L-methionine-dependent methyltransferases"/>
    <property type="match status" value="1"/>
</dbReference>
<evidence type="ECO:0000313" key="3">
    <source>
        <dbReference type="Proteomes" id="UP001629744"/>
    </source>
</evidence>
<feature type="domain" description="Methyltransferase type 11" evidence="1">
    <location>
        <begin position="50"/>
        <end position="143"/>
    </location>
</feature>
<evidence type="ECO:0000313" key="2">
    <source>
        <dbReference type="EMBL" id="MFM1731039.1"/>
    </source>
</evidence>
<organism evidence="2 3">
    <name type="scientific">Prescottella soli</name>
    <dbReference type="NCBI Taxonomy" id="1543852"/>
    <lineage>
        <taxon>Bacteria</taxon>
        <taxon>Bacillati</taxon>
        <taxon>Actinomycetota</taxon>
        <taxon>Actinomycetes</taxon>
        <taxon>Mycobacteriales</taxon>
        <taxon>Nocardiaceae</taxon>
        <taxon>Prescottella</taxon>
    </lineage>
</organism>
<dbReference type="GO" id="GO:0032259">
    <property type="term" value="P:methylation"/>
    <property type="evidence" value="ECO:0007669"/>
    <property type="project" value="UniProtKB-KW"/>
</dbReference>
<proteinExistence type="predicted"/>
<name>A0ABW9G101_9NOCA</name>
<dbReference type="GO" id="GO:0008168">
    <property type="term" value="F:methyltransferase activity"/>
    <property type="evidence" value="ECO:0007669"/>
    <property type="project" value="UniProtKB-KW"/>
</dbReference>
<keyword evidence="2" id="KW-0808">Transferase</keyword>
<dbReference type="EMBL" id="JBDLNU010000006">
    <property type="protein sequence ID" value="MFM1731039.1"/>
    <property type="molecule type" value="Genomic_DNA"/>
</dbReference>
<dbReference type="PANTHER" id="PTHR43861">
    <property type="entry name" value="TRANS-ACONITATE 2-METHYLTRANSFERASE-RELATED"/>
    <property type="match status" value="1"/>
</dbReference>
<dbReference type="CDD" id="cd02440">
    <property type="entry name" value="AdoMet_MTases"/>
    <property type="match status" value="1"/>
</dbReference>
<accession>A0ABW9G101</accession>
<evidence type="ECO:0000259" key="1">
    <source>
        <dbReference type="Pfam" id="PF08241"/>
    </source>
</evidence>
<protein>
    <submittedName>
        <fullName evidence="2">Methyltransferase domain-containing protein</fullName>
    </submittedName>
</protein>
<dbReference type="Pfam" id="PF08241">
    <property type="entry name" value="Methyltransf_11"/>
    <property type="match status" value="1"/>
</dbReference>
<dbReference type="RefSeq" id="WP_348611572.1">
    <property type="nucleotide sequence ID" value="NZ_CP157276.1"/>
</dbReference>
<gene>
    <name evidence="2" type="ORF">ABEU19_004586</name>
</gene>
<dbReference type="InterPro" id="IPR013216">
    <property type="entry name" value="Methyltransf_11"/>
</dbReference>